<organism evidence="2 3">
    <name type="scientific">Nocardioides daeguensis</name>
    <dbReference type="NCBI Taxonomy" id="908359"/>
    <lineage>
        <taxon>Bacteria</taxon>
        <taxon>Bacillati</taxon>
        <taxon>Actinomycetota</taxon>
        <taxon>Actinomycetes</taxon>
        <taxon>Propionibacteriales</taxon>
        <taxon>Nocardioidaceae</taxon>
        <taxon>Nocardioides</taxon>
    </lineage>
</organism>
<dbReference type="InterPro" id="IPR011009">
    <property type="entry name" value="Kinase-like_dom_sf"/>
</dbReference>
<accession>A0ABP6WMD9</accession>
<dbReference type="SUPFAM" id="SSF56112">
    <property type="entry name" value="Protein kinase-like (PK-like)"/>
    <property type="match status" value="1"/>
</dbReference>
<feature type="domain" description="Aminoglycoside phosphotransferase" evidence="1">
    <location>
        <begin position="35"/>
        <end position="261"/>
    </location>
</feature>
<comment type="caution">
    <text evidence="2">The sequence shown here is derived from an EMBL/GenBank/DDBJ whole genome shotgun (WGS) entry which is preliminary data.</text>
</comment>
<dbReference type="Gene3D" id="3.90.1200.10">
    <property type="match status" value="1"/>
</dbReference>
<proteinExistence type="predicted"/>
<reference evidence="3" key="1">
    <citation type="journal article" date="2019" name="Int. J. Syst. Evol. Microbiol.">
        <title>The Global Catalogue of Microorganisms (GCM) 10K type strain sequencing project: providing services to taxonomists for standard genome sequencing and annotation.</title>
        <authorList>
            <consortium name="The Broad Institute Genomics Platform"/>
            <consortium name="The Broad Institute Genome Sequencing Center for Infectious Disease"/>
            <person name="Wu L."/>
            <person name="Ma J."/>
        </authorList>
    </citation>
    <scope>NUCLEOTIDE SEQUENCE [LARGE SCALE GENOMIC DNA]</scope>
    <source>
        <strain evidence="3">JCM 17460</strain>
    </source>
</reference>
<name>A0ABP6WMD9_9ACTN</name>
<sequence>MWATEEFRADLGAFVTAAAGVPERLEVVAHRPWSAVWRVTAAGRSSYAKQNCPGQAHEARLMARLAQVAPDRVVPVLAADGDRDLLLTADLGPTLRERGRTDLATWTRIAVDAADLQRRLVPEARALHLTVLAPVDATTYVANAVGRLAALAPDDPRRLAPEVAVLLEALLPAVERWADQVEDLGLPLTLLHNDLHAENLVLAPDGGLRSFDYGDAVVGDPLASLYVPLAMARRSLDLPADDPLLWRIADAALETWSDLAPLADLRAALPAALQLGRLARVESWRRCVATMTHDERVEFGSAPAVRLASLLDPPPLGGRAALG</sequence>
<keyword evidence="3" id="KW-1185">Reference proteome</keyword>
<evidence type="ECO:0000313" key="3">
    <source>
        <dbReference type="Proteomes" id="UP001500301"/>
    </source>
</evidence>
<gene>
    <name evidence="2" type="ORF">GCM10022263_44110</name>
</gene>
<evidence type="ECO:0000259" key="1">
    <source>
        <dbReference type="Pfam" id="PF01636"/>
    </source>
</evidence>
<dbReference type="Pfam" id="PF01636">
    <property type="entry name" value="APH"/>
    <property type="match status" value="1"/>
</dbReference>
<dbReference type="InterPro" id="IPR002575">
    <property type="entry name" value="Aminoglycoside_PTrfase"/>
</dbReference>
<evidence type="ECO:0000313" key="2">
    <source>
        <dbReference type="EMBL" id="GAA3552578.1"/>
    </source>
</evidence>
<protein>
    <recommendedName>
        <fullName evidence="1">Aminoglycoside phosphotransferase domain-containing protein</fullName>
    </recommendedName>
</protein>
<dbReference type="Proteomes" id="UP001500301">
    <property type="component" value="Unassembled WGS sequence"/>
</dbReference>
<dbReference type="EMBL" id="BAABBB010000030">
    <property type="protein sequence ID" value="GAA3552578.1"/>
    <property type="molecule type" value="Genomic_DNA"/>
</dbReference>